<dbReference type="InterPro" id="IPR001128">
    <property type="entry name" value="Cyt_P450"/>
</dbReference>
<keyword evidence="7" id="KW-0503">Monooxygenase</keyword>
<dbReference type="PANTHER" id="PTHR46300">
    <property type="entry name" value="P450, PUTATIVE (EUROFUNG)-RELATED-RELATED"/>
    <property type="match status" value="1"/>
</dbReference>
<protein>
    <submittedName>
        <fullName evidence="8">Cytochrome P450</fullName>
    </submittedName>
</protein>
<keyword evidence="9" id="KW-1185">Reference proteome</keyword>
<dbReference type="Proteomes" id="UP001218218">
    <property type="component" value="Unassembled WGS sequence"/>
</dbReference>
<keyword evidence="3" id="KW-0349">Heme</keyword>
<evidence type="ECO:0000256" key="1">
    <source>
        <dbReference type="ARBA" id="ARBA00001971"/>
    </source>
</evidence>
<dbReference type="GO" id="GO:0005506">
    <property type="term" value="F:iron ion binding"/>
    <property type="evidence" value="ECO:0007669"/>
    <property type="project" value="InterPro"/>
</dbReference>
<dbReference type="PANTHER" id="PTHR46300:SF7">
    <property type="entry name" value="P450, PUTATIVE (EUROFUNG)-RELATED"/>
    <property type="match status" value="1"/>
</dbReference>
<comment type="caution">
    <text evidence="8">The sequence shown here is derived from an EMBL/GenBank/DDBJ whole genome shotgun (WGS) entry which is preliminary data.</text>
</comment>
<dbReference type="InterPro" id="IPR050364">
    <property type="entry name" value="Cytochrome_P450_fung"/>
</dbReference>
<dbReference type="AlphaFoldDB" id="A0AAD6ZSM3"/>
<dbReference type="SUPFAM" id="SSF48264">
    <property type="entry name" value="Cytochrome P450"/>
    <property type="match status" value="1"/>
</dbReference>
<dbReference type="InterPro" id="IPR036396">
    <property type="entry name" value="Cyt_P450_sf"/>
</dbReference>
<dbReference type="GO" id="GO:0016705">
    <property type="term" value="F:oxidoreductase activity, acting on paired donors, with incorporation or reduction of molecular oxygen"/>
    <property type="evidence" value="ECO:0007669"/>
    <property type="project" value="InterPro"/>
</dbReference>
<keyword evidence="4" id="KW-0479">Metal-binding</keyword>
<evidence type="ECO:0000256" key="5">
    <source>
        <dbReference type="ARBA" id="ARBA00023002"/>
    </source>
</evidence>
<keyword evidence="5" id="KW-0560">Oxidoreductase</keyword>
<evidence type="ECO:0000256" key="7">
    <source>
        <dbReference type="ARBA" id="ARBA00023033"/>
    </source>
</evidence>
<name>A0AAD6ZSM3_9AGAR</name>
<dbReference type="GO" id="GO:0020037">
    <property type="term" value="F:heme binding"/>
    <property type="evidence" value="ECO:0007669"/>
    <property type="project" value="InterPro"/>
</dbReference>
<evidence type="ECO:0000256" key="4">
    <source>
        <dbReference type="ARBA" id="ARBA00022723"/>
    </source>
</evidence>
<gene>
    <name evidence="8" type="ORF">DFH08DRAFT_705752</name>
</gene>
<evidence type="ECO:0000256" key="6">
    <source>
        <dbReference type="ARBA" id="ARBA00023004"/>
    </source>
</evidence>
<dbReference type="EMBL" id="JARIHO010000030">
    <property type="protein sequence ID" value="KAJ7336937.1"/>
    <property type="molecule type" value="Genomic_DNA"/>
</dbReference>
<comment type="similarity">
    <text evidence="2">Belongs to the cytochrome P450 family.</text>
</comment>
<accession>A0AAD6ZSM3</accession>
<dbReference type="GO" id="GO:0004497">
    <property type="term" value="F:monooxygenase activity"/>
    <property type="evidence" value="ECO:0007669"/>
    <property type="project" value="UniProtKB-KW"/>
</dbReference>
<sequence length="83" mass="9133">MLINPEAQKKAQAEMDSVVGAGHLPDFADRAALPYVSAIVKEVHQWRTVAPLAVPHYLAVDDDYQGYRIPASSIVIGNTWFVI</sequence>
<dbReference type="Gene3D" id="1.10.630.10">
    <property type="entry name" value="Cytochrome P450"/>
    <property type="match status" value="1"/>
</dbReference>
<organism evidence="8 9">
    <name type="scientific">Mycena albidolilacea</name>
    <dbReference type="NCBI Taxonomy" id="1033008"/>
    <lineage>
        <taxon>Eukaryota</taxon>
        <taxon>Fungi</taxon>
        <taxon>Dikarya</taxon>
        <taxon>Basidiomycota</taxon>
        <taxon>Agaricomycotina</taxon>
        <taxon>Agaricomycetes</taxon>
        <taxon>Agaricomycetidae</taxon>
        <taxon>Agaricales</taxon>
        <taxon>Marasmiineae</taxon>
        <taxon>Mycenaceae</taxon>
        <taxon>Mycena</taxon>
    </lineage>
</organism>
<evidence type="ECO:0000256" key="2">
    <source>
        <dbReference type="ARBA" id="ARBA00010617"/>
    </source>
</evidence>
<evidence type="ECO:0000313" key="8">
    <source>
        <dbReference type="EMBL" id="KAJ7336937.1"/>
    </source>
</evidence>
<keyword evidence="6" id="KW-0408">Iron</keyword>
<comment type="cofactor">
    <cofactor evidence="1">
        <name>heme</name>
        <dbReference type="ChEBI" id="CHEBI:30413"/>
    </cofactor>
</comment>
<proteinExistence type="inferred from homology"/>
<evidence type="ECO:0000313" key="9">
    <source>
        <dbReference type="Proteomes" id="UP001218218"/>
    </source>
</evidence>
<reference evidence="8" key="1">
    <citation type="submission" date="2023-03" db="EMBL/GenBank/DDBJ databases">
        <title>Massive genome expansion in bonnet fungi (Mycena s.s.) driven by repeated elements and novel gene families across ecological guilds.</title>
        <authorList>
            <consortium name="Lawrence Berkeley National Laboratory"/>
            <person name="Harder C.B."/>
            <person name="Miyauchi S."/>
            <person name="Viragh M."/>
            <person name="Kuo A."/>
            <person name="Thoen E."/>
            <person name="Andreopoulos B."/>
            <person name="Lu D."/>
            <person name="Skrede I."/>
            <person name="Drula E."/>
            <person name="Henrissat B."/>
            <person name="Morin E."/>
            <person name="Kohler A."/>
            <person name="Barry K."/>
            <person name="LaButti K."/>
            <person name="Morin E."/>
            <person name="Salamov A."/>
            <person name="Lipzen A."/>
            <person name="Mereny Z."/>
            <person name="Hegedus B."/>
            <person name="Baldrian P."/>
            <person name="Stursova M."/>
            <person name="Weitz H."/>
            <person name="Taylor A."/>
            <person name="Grigoriev I.V."/>
            <person name="Nagy L.G."/>
            <person name="Martin F."/>
            <person name="Kauserud H."/>
        </authorList>
    </citation>
    <scope>NUCLEOTIDE SEQUENCE</scope>
    <source>
        <strain evidence="8">CBHHK002</strain>
    </source>
</reference>
<evidence type="ECO:0000256" key="3">
    <source>
        <dbReference type="ARBA" id="ARBA00022617"/>
    </source>
</evidence>
<dbReference type="Pfam" id="PF00067">
    <property type="entry name" value="p450"/>
    <property type="match status" value="1"/>
</dbReference>